<evidence type="ECO:0000256" key="2">
    <source>
        <dbReference type="ARBA" id="ARBA00004651"/>
    </source>
</evidence>
<feature type="signal peptide" evidence="13">
    <location>
        <begin position="1"/>
        <end position="17"/>
    </location>
</feature>
<keyword evidence="6 12" id="KW-0812">Transmembrane</keyword>
<feature type="chain" id="PRO_5031045649" description="Molybdate-anion transporter" evidence="13">
    <location>
        <begin position="18"/>
        <end position="498"/>
    </location>
</feature>
<dbReference type="InterPro" id="IPR008509">
    <property type="entry name" value="MOT2/MFSD5"/>
</dbReference>
<feature type="transmembrane region" description="Helical" evidence="12">
    <location>
        <begin position="101"/>
        <end position="120"/>
    </location>
</feature>
<dbReference type="AlphaFoldDB" id="A0A7S3PZA1"/>
<dbReference type="GO" id="GO:0015098">
    <property type="term" value="F:molybdate ion transmembrane transporter activity"/>
    <property type="evidence" value="ECO:0007669"/>
    <property type="project" value="InterPro"/>
</dbReference>
<accession>A0A7S3PZA1</accession>
<keyword evidence="7 12" id="KW-1133">Transmembrane helix</keyword>
<dbReference type="Gene3D" id="1.20.1250.20">
    <property type="entry name" value="MFS general substrate transporter like domains"/>
    <property type="match status" value="1"/>
</dbReference>
<dbReference type="PANTHER" id="PTHR23516">
    <property type="entry name" value="SAM (S-ADENOSYL METHIONINE) TRANSPORTER"/>
    <property type="match status" value="1"/>
</dbReference>
<keyword evidence="9 12" id="KW-0472">Membrane</keyword>
<feature type="transmembrane region" description="Helical" evidence="12">
    <location>
        <begin position="362"/>
        <end position="380"/>
    </location>
</feature>
<name>A0A7S3PZA1_9STRA</name>
<evidence type="ECO:0000256" key="7">
    <source>
        <dbReference type="ARBA" id="ARBA00022989"/>
    </source>
</evidence>
<evidence type="ECO:0000256" key="6">
    <source>
        <dbReference type="ARBA" id="ARBA00022692"/>
    </source>
</evidence>
<dbReference type="GO" id="GO:0006811">
    <property type="term" value="P:monoatomic ion transport"/>
    <property type="evidence" value="ECO:0007669"/>
    <property type="project" value="UniProtKB-KW"/>
</dbReference>
<comment type="function">
    <text evidence="1">Mediates high-affinity intracellular uptake of the rare oligo-element molybdenum.</text>
</comment>
<feature type="transmembrane region" description="Helical" evidence="12">
    <location>
        <begin position="296"/>
        <end position="318"/>
    </location>
</feature>
<organism evidence="14">
    <name type="scientific">Chaetoceros debilis</name>
    <dbReference type="NCBI Taxonomy" id="122233"/>
    <lineage>
        <taxon>Eukaryota</taxon>
        <taxon>Sar</taxon>
        <taxon>Stramenopiles</taxon>
        <taxon>Ochrophyta</taxon>
        <taxon>Bacillariophyta</taxon>
        <taxon>Coscinodiscophyceae</taxon>
        <taxon>Chaetocerotophycidae</taxon>
        <taxon>Chaetocerotales</taxon>
        <taxon>Chaetocerotaceae</taxon>
        <taxon>Chaetoceros</taxon>
    </lineage>
</organism>
<feature type="transmembrane region" description="Helical" evidence="12">
    <location>
        <begin position="149"/>
        <end position="169"/>
    </location>
</feature>
<dbReference type="SUPFAM" id="SSF103473">
    <property type="entry name" value="MFS general substrate transporter"/>
    <property type="match status" value="1"/>
</dbReference>
<evidence type="ECO:0000256" key="8">
    <source>
        <dbReference type="ARBA" id="ARBA00023065"/>
    </source>
</evidence>
<feature type="transmembrane region" description="Helical" evidence="12">
    <location>
        <begin position="419"/>
        <end position="438"/>
    </location>
</feature>
<dbReference type="Pfam" id="PF05631">
    <property type="entry name" value="MFS_5"/>
    <property type="match status" value="1"/>
</dbReference>
<feature type="transmembrane region" description="Helical" evidence="12">
    <location>
        <begin position="330"/>
        <end position="350"/>
    </location>
</feature>
<reference evidence="14" key="1">
    <citation type="submission" date="2021-01" db="EMBL/GenBank/DDBJ databases">
        <authorList>
            <person name="Corre E."/>
            <person name="Pelletier E."/>
            <person name="Niang G."/>
            <person name="Scheremetjew M."/>
            <person name="Finn R."/>
            <person name="Kale V."/>
            <person name="Holt S."/>
            <person name="Cochrane G."/>
            <person name="Meng A."/>
            <person name="Brown T."/>
            <person name="Cohen L."/>
        </authorList>
    </citation>
    <scope>NUCLEOTIDE SEQUENCE</scope>
    <source>
        <strain evidence="14">MM31A-1</strain>
    </source>
</reference>
<evidence type="ECO:0000256" key="9">
    <source>
        <dbReference type="ARBA" id="ARBA00023136"/>
    </source>
</evidence>
<sequence>MFSTIFFIALLFNAAATLRSSSYWSKFKSYFVSPDDGARESLLTTGDSESSPSHLKEKHSALLKKYLAVYLLAVLSDWMQGPYVYALYLEYGYSQHEIAQLFVAGFGSSMIFGTFIGGLADTFGRRKFVVVFSIIYALSCVTKHFRDYWILMIGRLLGGIATSLLFSVFDSWLIKSHNEAGVSSFLSKSFAVAQYGNSIVAISSGLVANKAADLTKLHPIGTEGTLLSKVYVGGYLVPFDLSFCALVVCGILVSILWGENYGNETQSADKEEDANKKSWYSDFVEAYFTTIRSKDILYTGLVSSLFEGSMYIFVFMWTPAMKALMPDEDIPFGTVFATFMVCCMAGSSIFSTFIGSMKNEKFGVFVFSAATVAFILMTLANTAITAIIAFLLFETTVGCYFPMMGTMKSAIVPENKRAAIYNIYRIPLNFIVLFSLLTDLTPKTSFTFCIFMLATAACLQLRLSKRTQVIYTSVATKVADDLELGDIAEDLSTKNSED</sequence>
<evidence type="ECO:0000256" key="3">
    <source>
        <dbReference type="ARBA" id="ARBA00021242"/>
    </source>
</evidence>
<keyword evidence="13" id="KW-0732">Signal</keyword>
<comment type="subcellular location">
    <subcellularLocation>
        <location evidence="2">Cell membrane</location>
        <topology evidence="2">Multi-pass membrane protein</topology>
    </subcellularLocation>
</comment>
<feature type="transmembrane region" description="Helical" evidence="12">
    <location>
        <begin position="235"/>
        <end position="257"/>
    </location>
</feature>
<dbReference type="PANTHER" id="PTHR23516:SF1">
    <property type="entry name" value="MOLYBDATE-ANION TRANSPORTER"/>
    <property type="match status" value="1"/>
</dbReference>
<evidence type="ECO:0000256" key="11">
    <source>
        <dbReference type="ARBA" id="ARBA00032555"/>
    </source>
</evidence>
<feature type="transmembrane region" description="Helical" evidence="12">
    <location>
        <begin position="444"/>
        <end position="463"/>
    </location>
</feature>
<feature type="transmembrane region" description="Helical" evidence="12">
    <location>
        <begin position="386"/>
        <end position="407"/>
    </location>
</feature>
<dbReference type="InterPro" id="IPR036259">
    <property type="entry name" value="MFS_trans_sf"/>
</dbReference>
<gene>
    <name evidence="14" type="ORF">CDEB00056_LOCUS4832</name>
</gene>
<proteinExistence type="predicted"/>
<dbReference type="CDD" id="cd17487">
    <property type="entry name" value="MFS_MFSD5_like"/>
    <property type="match status" value="1"/>
</dbReference>
<dbReference type="GO" id="GO:0005886">
    <property type="term" value="C:plasma membrane"/>
    <property type="evidence" value="ECO:0007669"/>
    <property type="project" value="UniProtKB-SubCell"/>
</dbReference>
<evidence type="ECO:0000256" key="4">
    <source>
        <dbReference type="ARBA" id="ARBA00022448"/>
    </source>
</evidence>
<evidence type="ECO:0000256" key="1">
    <source>
        <dbReference type="ARBA" id="ARBA00003019"/>
    </source>
</evidence>
<evidence type="ECO:0000256" key="10">
    <source>
        <dbReference type="ARBA" id="ARBA00030646"/>
    </source>
</evidence>
<keyword evidence="5" id="KW-1003">Cell membrane</keyword>
<feature type="transmembrane region" description="Helical" evidence="12">
    <location>
        <begin position="67"/>
        <end position="89"/>
    </location>
</feature>
<keyword evidence="8" id="KW-0406">Ion transport</keyword>
<protein>
    <recommendedName>
        <fullName evidence="3">Molybdate-anion transporter</fullName>
    </recommendedName>
    <alternativeName>
        <fullName evidence="10">Major facilitator superfamily domain-containing protein 5</fullName>
    </alternativeName>
    <alternativeName>
        <fullName evidence="11">Molybdate transporter 2 homolog</fullName>
    </alternativeName>
</protein>
<evidence type="ECO:0000256" key="5">
    <source>
        <dbReference type="ARBA" id="ARBA00022475"/>
    </source>
</evidence>
<dbReference type="EMBL" id="HBIO01006581">
    <property type="protein sequence ID" value="CAE0459991.1"/>
    <property type="molecule type" value="Transcribed_RNA"/>
</dbReference>
<evidence type="ECO:0000313" key="14">
    <source>
        <dbReference type="EMBL" id="CAE0459991.1"/>
    </source>
</evidence>
<evidence type="ECO:0000256" key="12">
    <source>
        <dbReference type="SAM" id="Phobius"/>
    </source>
</evidence>
<evidence type="ECO:0000256" key="13">
    <source>
        <dbReference type="SAM" id="SignalP"/>
    </source>
</evidence>
<keyword evidence="4" id="KW-0813">Transport</keyword>